<dbReference type="Proteomes" id="UP000664578">
    <property type="component" value="Unassembled WGS sequence"/>
</dbReference>
<gene>
    <name evidence="1" type="ORF">JF537_04590</name>
</gene>
<dbReference type="EMBL" id="JAEMWV010000002">
    <property type="protein sequence ID" value="MBN8250856.1"/>
    <property type="molecule type" value="Genomic_DNA"/>
</dbReference>
<sequence length="282" mass="32331">MNKITFTKMKADSAFIQAENPEHIYVSKDNVLFYLVESNKGPIQIHNGRGKIIAVLPRHVVHADYVLTVQQVKPDRWLLLHYDEEKETNVICVFSCEGEVMKEFSVGEGIADCQVDDVHQIWISYFDEGIFSGSEMSRSGLVALDIDGNIIFDYGDIVNVHNLPSIDDCYGMNVLGDEIWLYYYSEFPVVQLKNNHLHNWWPDTNLGDYLSGGFAVWDNVLLFEAAEQELMTYSLQTKEFSSAIAVDEQGNRLDFWDCFYKGASIYLRTDEGVYRFTPNEAE</sequence>
<dbReference type="AlphaFoldDB" id="A0A8I1MDK5"/>
<comment type="caution">
    <text evidence="1">The sequence shown here is derived from an EMBL/GenBank/DDBJ whole genome shotgun (WGS) entry which is preliminary data.</text>
</comment>
<protein>
    <submittedName>
        <fullName evidence="1">Uncharacterized protein</fullName>
    </submittedName>
</protein>
<dbReference type="RefSeq" id="WP_206782235.1">
    <property type="nucleotide sequence ID" value="NZ_CP060274.1"/>
</dbReference>
<proteinExistence type="predicted"/>
<name>A0A8I1MDK5_9BACI</name>
<evidence type="ECO:0000313" key="2">
    <source>
        <dbReference type="Proteomes" id="UP000664578"/>
    </source>
</evidence>
<evidence type="ECO:0000313" key="1">
    <source>
        <dbReference type="EMBL" id="MBN8250856.1"/>
    </source>
</evidence>
<reference evidence="1" key="1">
    <citation type="submission" date="2020-12" db="EMBL/GenBank/DDBJ databases">
        <title>PHA producing bacteria isolated from mangrove.</title>
        <authorList>
            <person name="Zheng W."/>
            <person name="Yu S."/>
            <person name="Huang Y."/>
        </authorList>
    </citation>
    <scope>NUCLEOTIDE SEQUENCE</scope>
    <source>
        <strain evidence="1">GN22-4</strain>
    </source>
</reference>
<accession>A0A8I1MDK5</accession>
<organism evidence="1 2">
    <name type="scientific">Priestia flexa</name>
    <dbReference type="NCBI Taxonomy" id="86664"/>
    <lineage>
        <taxon>Bacteria</taxon>
        <taxon>Bacillati</taxon>
        <taxon>Bacillota</taxon>
        <taxon>Bacilli</taxon>
        <taxon>Bacillales</taxon>
        <taxon>Bacillaceae</taxon>
        <taxon>Priestia</taxon>
    </lineage>
</organism>